<keyword evidence="6" id="KW-0067">ATP-binding</keyword>
<comment type="pathway">
    <text evidence="2">Cell wall biogenesis; peptidoglycan biosynthesis.</text>
</comment>
<evidence type="ECO:0000259" key="8">
    <source>
        <dbReference type="Pfam" id="PF08245"/>
    </source>
</evidence>
<dbReference type="SUPFAM" id="SSF51984">
    <property type="entry name" value="MurCD N-terminal domain"/>
    <property type="match status" value="1"/>
</dbReference>
<dbReference type="InterPro" id="IPR013221">
    <property type="entry name" value="Mur_ligase_cen"/>
</dbReference>
<organism evidence="9">
    <name type="scientific">hydrothermal vent metagenome</name>
    <dbReference type="NCBI Taxonomy" id="652676"/>
    <lineage>
        <taxon>unclassified sequences</taxon>
        <taxon>metagenomes</taxon>
        <taxon>ecological metagenomes</taxon>
    </lineage>
</organism>
<evidence type="ECO:0000256" key="4">
    <source>
        <dbReference type="ARBA" id="ARBA00022598"/>
    </source>
</evidence>
<evidence type="ECO:0000256" key="6">
    <source>
        <dbReference type="ARBA" id="ARBA00022840"/>
    </source>
</evidence>
<dbReference type="UniPathway" id="UPA00219"/>
<dbReference type="PANTHER" id="PTHR43692">
    <property type="entry name" value="UDP-N-ACETYLMURAMOYLALANINE--D-GLUTAMATE LIGASE"/>
    <property type="match status" value="1"/>
</dbReference>
<dbReference type="SUPFAM" id="SSF53244">
    <property type="entry name" value="MurD-like peptide ligases, peptide-binding domain"/>
    <property type="match status" value="1"/>
</dbReference>
<feature type="domain" description="Mur ligase C-terminal" evidence="7">
    <location>
        <begin position="310"/>
        <end position="426"/>
    </location>
</feature>
<dbReference type="GO" id="GO:0008764">
    <property type="term" value="F:UDP-N-acetylmuramoylalanine-D-glutamate ligase activity"/>
    <property type="evidence" value="ECO:0007669"/>
    <property type="project" value="UniProtKB-EC"/>
</dbReference>
<dbReference type="GO" id="GO:0051301">
    <property type="term" value="P:cell division"/>
    <property type="evidence" value="ECO:0007669"/>
    <property type="project" value="InterPro"/>
</dbReference>
<evidence type="ECO:0000313" key="9">
    <source>
        <dbReference type="EMBL" id="CUS40078.1"/>
    </source>
</evidence>
<dbReference type="Pfam" id="PF02875">
    <property type="entry name" value="Mur_ligase_C"/>
    <property type="match status" value="1"/>
</dbReference>
<dbReference type="Pfam" id="PF08245">
    <property type="entry name" value="Mur_ligase_M"/>
    <property type="match status" value="1"/>
</dbReference>
<dbReference type="GO" id="GO:0009252">
    <property type="term" value="P:peptidoglycan biosynthetic process"/>
    <property type="evidence" value="ECO:0007669"/>
    <property type="project" value="UniProtKB-UniPathway"/>
</dbReference>
<dbReference type="PANTHER" id="PTHR43692:SF1">
    <property type="entry name" value="UDP-N-ACETYLMURAMOYLALANINE--D-GLUTAMATE LIGASE"/>
    <property type="match status" value="1"/>
</dbReference>
<dbReference type="InterPro" id="IPR004101">
    <property type="entry name" value="Mur_ligase_C"/>
</dbReference>
<evidence type="ECO:0000259" key="7">
    <source>
        <dbReference type="Pfam" id="PF02875"/>
    </source>
</evidence>
<evidence type="ECO:0000256" key="2">
    <source>
        <dbReference type="ARBA" id="ARBA00004752"/>
    </source>
</evidence>
<dbReference type="NCBIfam" id="TIGR01087">
    <property type="entry name" value="murD"/>
    <property type="match status" value="1"/>
</dbReference>
<dbReference type="Pfam" id="PF21799">
    <property type="entry name" value="MurD-like_N"/>
    <property type="match status" value="1"/>
</dbReference>
<evidence type="ECO:0000256" key="3">
    <source>
        <dbReference type="ARBA" id="ARBA00022490"/>
    </source>
</evidence>
<evidence type="ECO:0000256" key="5">
    <source>
        <dbReference type="ARBA" id="ARBA00022741"/>
    </source>
</evidence>
<comment type="subcellular location">
    <subcellularLocation>
        <location evidence="1">Cytoplasm</location>
    </subcellularLocation>
</comment>
<dbReference type="GO" id="GO:0005524">
    <property type="term" value="F:ATP binding"/>
    <property type="evidence" value="ECO:0007669"/>
    <property type="project" value="UniProtKB-KW"/>
</dbReference>
<dbReference type="EMBL" id="CZQC01000003">
    <property type="protein sequence ID" value="CUS40078.1"/>
    <property type="molecule type" value="Genomic_DNA"/>
</dbReference>
<gene>
    <name evidence="9" type="ORF">MGWOODY_Tha1047</name>
</gene>
<dbReference type="InterPro" id="IPR036615">
    <property type="entry name" value="Mur_ligase_C_dom_sf"/>
</dbReference>
<dbReference type="InterPro" id="IPR036565">
    <property type="entry name" value="Mur-like_cat_sf"/>
</dbReference>
<evidence type="ECO:0000256" key="1">
    <source>
        <dbReference type="ARBA" id="ARBA00004496"/>
    </source>
</evidence>
<dbReference type="GO" id="GO:0005737">
    <property type="term" value="C:cytoplasm"/>
    <property type="evidence" value="ECO:0007669"/>
    <property type="project" value="UniProtKB-SubCell"/>
</dbReference>
<proteinExistence type="inferred from homology"/>
<dbReference type="GO" id="GO:0008360">
    <property type="term" value="P:regulation of cell shape"/>
    <property type="evidence" value="ECO:0007669"/>
    <property type="project" value="InterPro"/>
</dbReference>
<protein>
    <submittedName>
        <fullName evidence="9">UDP-N-acetylmuramoylalanine--D-glutamate ligase</fullName>
        <ecNumber evidence="9">6.3.2.9</ecNumber>
    </submittedName>
</protein>
<dbReference type="HAMAP" id="MF_00639">
    <property type="entry name" value="MurD"/>
    <property type="match status" value="1"/>
</dbReference>
<dbReference type="EC" id="6.3.2.9" evidence="9"/>
<reference evidence="9" key="1">
    <citation type="submission" date="2015-10" db="EMBL/GenBank/DDBJ databases">
        <authorList>
            <person name="Gilbert D.G."/>
        </authorList>
    </citation>
    <scope>NUCLEOTIDE SEQUENCE</scope>
</reference>
<dbReference type="Gene3D" id="3.40.1190.10">
    <property type="entry name" value="Mur-like, catalytic domain"/>
    <property type="match status" value="1"/>
</dbReference>
<dbReference type="Gene3D" id="3.90.190.20">
    <property type="entry name" value="Mur ligase, C-terminal domain"/>
    <property type="match status" value="1"/>
</dbReference>
<dbReference type="InterPro" id="IPR005762">
    <property type="entry name" value="MurD"/>
</dbReference>
<accession>A0A160T9Q0</accession>
<dbReference type="AlphaFoldDB" id="A0A160T9Q0"/>
<keyword evidence="3" id="KW-0963">Cytoplasm</keyword>
<keyword evidence="4 9" id="KW-0436">Ligase</keyword>
<sequence length="450" mass="48467">MSVLANANTKRLIVGLGLTGLSCARFCQKNGLAFDLCDTRESLPSLEDIRREFPNANIMLGALQGKVLAQYQVLLVSPGITIQQEAIQFAQQQGSLIAGDIQVFAETCQKPVIAITGSNGKSTVTTLVAALLNAAGIRASAGGNLGIPALDLLANDEATDVYVLELSSFQLETTTDLQARVATILNISPDHMDRYAGMADYERAKQRIFQGAQSVVINRDDDHTRPLLEGRFSAVSFGLEESNSDFGVVQRSDGTWLTYQGEMIVRADELHIRGEHNVANALAALALVSVLGVKPAAVITALKQFPGLAHRCQWVRNINGVDYFNDSKGTNVGSTLAALKGLGRTISGRIWLLAGGEGKGQDFSELAEFCQTYVAEVLAYGIDATRIVDGVDGACKTSQWQTIDEALNHARQHAQKNDVVLLSPACASFDQFKNYVARGEYFVAQVEALQ</sequence>
<feature type="domain" description="Mur ligase central" evidence="8">
    <location>
        <begin position="115"/>
        <end position="287"/>
    </location>
</feature>
<keyword evidence="5" id="KW-0547">Nucleotide-binding</keyword>
<name>A0A160T9Q0_9ZZZZ</name>
<dbReference type="SUPFAM" id="SSF53623">
    <property type="entry name" value="MurD-like peptide ligases, catalytic domain"/>
    <property type="match status" value="1"/>
</dbReference>
<dbReference type="Gene3D" id="3.40.50.720">
    <property type="entry name" value="NAD(P)-binding Rossmann-like Domain"/>
    <property type="match status" value="1"/>
</dbReference>